<dbReference type="SUPFAM" id="SSF55021">
    <property type="entry name" value="ACT-like"/>
    <property type="match status" value="1"/>
</dbReference>
<name>A0A9D6YSZ4_UNCSA</name>
<dbReference type="Pfam" id="PF09383">
    <property type="entry name" value="NIL"/>
    <property type="match status" value="1"/>
</dbReference>
<proteinExistence type="predicted"/>
<feature type="domain" description="NIL" evidence="1">
    <location>
        <begin position="5"/>
        <end position="76"/>
    </location>
</feature>
<sequence>MAKKAKKLIKLTFPQELIKKPVIFNMAMKYNVAPNIRRARVTEEAGEMVLELVGDEKALDQGIKYLSKTGVVVEPVVGNIIE</sequence>
<dbReference type="AlphaFoldDB" id="A0A9D6YSZ4"/>
<evidence type="ECO:0000313" key="2">
    <source>
        <dbReference type="EMBL" id="MBI5078677.1"/>
    </source>
</evidence>
<evidence type="ECO:0000313" key="3">
    <source>
        <dbReference type="Proteomes" id="UP000808761"/>
    </source>
</evidence>
<dbReference type="InterPro" id="IPR018449">
    <property type="entry name" value="NIL_domain"/>
</dbReference>
<reference evidence="2" key="1">
    <citation type="submission" date="2020-07" db="EMBL/GenBank/DDBJ databases">
        <title>Huge and variable diversity of episymbiotic CPR bacteria and DPANN archaea in groundwater ecosystems.</title>
        <authorList>
            <person name="He C.Y."/>
            <person name="Keren R."/>
            <person name="Whittaker M."/>
            <person name="Farag I.F."/>
            <person name="Doudna J."/>
            <person name="Cate J.H.D."/>
            <person name="Banfield J.F."/>
        </authorList>
    </citation>
    <scope>NUCLEOTIDE SEQUENCE</scope>
    <source>
        <strain evidence="2">NC_groundwater_1860_Pr3_B-0.1um_51_7</strain>
    </source>
</reference>
<dbReference type="Proteomes" id="UP000808761">
    <property type="component" value="Unassembled WGS sequence"/>
</dbReference>
<evidence type="ECO:0000259" key="1">
    <source>
        <dbReference type="SMART" id="SM00930"/>
    </source>
</evidence>
<accession>A0A9D6YSZ4</accession>
<dbReference type="EMBL" id="JACRKR010000074">
    <property type="protein sequence ID" value="MBI5078677.1"/>
    <property type="molecule type" value="Genomic_DNA"/>
</dbReference>
<comment type="caution">
    <text evidence="2">The sequence shown here is derived from an EMBL/GenBank/DDBJ whole genome shotgun (WGS) entry which is preliminary data.</text>
</comment>
<dbReference type="Gene3D" id="3.30.70.260">
    <property type="match status" value="1"/>
</dbReference>
<gene>
    <name evidence="2" type="ORF">HZB08_01465</name>
</gene>
<dbReference type="InterPro" id="IPR045865">
    <property type="entry name" value="ACT-like_dom_sf"/>
</dbReference>
<protein>
    <submittedName>
        <fullName evidence="2">NIL domain-containing protein</fullName>
    </submittedName>
</protein>
<dbReference type="SMART" id="SM00930">
    <property type="entry name" value="NIL"/>
    <property type="match status" value="1"/>
</dbReference>
<organism evidence="2 3">
    <name type="scientific">Candidatus Saganbacteria bacterium</name>
    <dbReference type="NCBI Taxonomy" id="2575572"/>
    <lineage>
        <taxon>Bacteria</taxon>
        <taxon>Bacillati</taxon>
        <taxon>Saganbacteria</taxon>
    </lineage>
</organism>